<proteinExistence type="inferred from homology"/>
<feature type="transmembrane region" description="Helical" evidence="7">
    <location>
        <begin position="60"/>
        <end position="79"/>
    </location>
</feature>
<dbReference type="AlphaFoldDB" id="A0A934VQ86"/>
<evidence type="ECO:0000313" key="9">
    <source>
        <dbReference type="Proteomes" id="UP000617628"/>
    </source>
</evidence>
<evidence type="ECO:0000256" key="2">
    <source>
        <dbReference type="ARBA" id="ARBA00007430"/>
    </source>
</evidence>
<dbReference type="Proteomes" id="UP000617628">
    <property type="component" value="Unassembled WGS sequence"/>
</dbReference>
<keyword evidence="4 7" id="KW-0812">Transmembrane</keyword>
<name>A0A934VQ86_9BACT</name>
<evidence type="ECO:0000256" key="7">
    <source>
        <dbReference type="SAM" id="Phobius"/>
    </source>
</evidence>
<evidence type="ECO:0000256" key="1">
    <source>
        <dbReference type="ARBA" id="ARBA00004651"/>
    </source>
</evidence>
<organism evidence="8 9">
    <name type="scientific">Pelagicoccus mobilis</name>
    <dbReference type="NCBI Taxonomy" id="415221"/>
    <lineage>
        <taxon>Bacteria</taxon>
        <taxon>Pseudomonadati</taxon>
        <taxon>Verrucomicrobiota</taxon>
        <taxon>Opitutia</taxon>
        <taxon>Puniceicoccales</taxon>
        <taxon>Pelagicoccaceae</taxon>
        <taxon>Pelagicoccus</taxon>
    </lineage>
</organism>
<dbReference type="PANTHER" id="PTHR30250:SF10">
    <property type="entry name" value="LIPOPOLYSACCHARIDE BIOSYNTHESIS PROTEIN WZXC"/>
    <property type="match status" value="1"/>
</dbReference>
<feature type="transmembrane region" description="Helical" evidence="7">
    <location>
        <begin position="337"/>
        <end position="361"/>
    </location>
</feature>
<evidence type="ECO:0000256" key="4">
    <source>
        <dbReference type="ARBA" id="ARBA00022692"/>
    </source>
</evidence>
<feature type="transmembrane region" description="Helical" evidence="7">
    <location>
        <begin position="462"/>
        <end position="482"/>
    </location>
</feature>
<feature type="transmembrane region" description="Helical" evidence="7">
    <location>
        <begin position="306"/>
        <end position="325"/>
    </location>
</feature>
<evidence type="ECO:0000313" key="8">
    <source>
        <dbReference type="EMBL" id="MBK1876635.1"/>
    </source>
</evidence>
<evidence type="ECO:0000256" key="6">
    <source>
        <dbReference type="ARBA" id="ARBA00023136"/>
    </source>
</evidence>
<keyword evidence="9" id="KW-1185">Reference proteome</keyword>
<comment type="subcellular location">
    <subcellularLocation>
        <location evidence="1">Cell membrane</location>
        <topology evidence="1">Multi-pass membrane protein</topology>
    </subcellularLocation>
</comment>
<dbReference type="InterPro" id="IPR050833">
    <property type="entry name" value="Poly_Biosynth_Transport"/>
</dbReference>
<feature type="transmembrane region" description="Helical" evidence="7">
    <location>
        <begin position="160"/>
        <end position="183"/>
    </location>
</feature>
<reference evidence="8" key="1">
    <citation type="submission" date="2021-01" db="EMBL/GenBank/DDBJ databases">
        <title>Modified the classification status of verrucomicrobia.</title>
        <authorList>
            <person name="Feng X."/>
        </authorList>
    </citation>
    <scope>NUCLEOTIDE SEQUENCE</scope>
    <source>
        <strain evidence="8">KCTC 13126</strain>
    </source>
</reference>
<gene>
    <name evidence="8" type="ORF">JIN87_07135</name>
</gene>
<feature type="transmembrane region" description="Helical" evidence="7">
    <location>
        <begin position="189"/>
        <end position="210"/>
    </location>
</feature>
<dbReference type="RefSeq" id="WP_200354851.1">
    <property type="nucleotide sequence ID" value="NZ_JAENIL010000010.1"/>
</dbReference>
<keyword evidence="5 7" id="KW-1133">Transmembrane helix</keyword>
<dbReference type="CDD" id="cd13127">
    <property type="entry name" value="MATE_tuaB_like"/>
    <property type="match status" value="1"/>
</dbReference>
<feature type="transmembrane region" description="Helical" evidence="7">
    <location>
        <begin position="431"/>
        <end position="450"/>
    </location>
</feature>
<dbReference type="Pfam" id="PF13440">
    <property type="entry name" value="Polysacc_synt_3"/>
    <property type="match status" value="1"/>
</dbReference>
<feature type="transmembrane region" description="Helical" evidence="7">
    <location>
        <begin position="373"/>
        <end position="392"/>
    </location>
</feature>
<dbReference type="EMBL" id="JAENIL010000010">
    <property type="protein sequence ID" value="MBK1876635.1"/>
    <property type="molecule type" value="Genomic_DNA"/>
</dbReference>
<dbReference type="PANTHER" id="PTHR30250">
    <property type="entry name" value="PST FAMILY PREDICTED COLANIC ACID TRANSPORTER"/>
    <property type="match status" value="1"/>
</dbReference>
<feature type="transmembrane region" description="Helical" evidence="7">
    <location>
        <begin position="100"/>
        <end position="124"/>
    </location>
</feature>
<feature type="transmembrane region" description="Helical" evidence="7">
    <location>
        <begin position="130"/>
        <end position="148"/>
    </location>
</feature>
<comment type="similarity">
    <text evidence="2">Belongs to the polysaccharide synthase family.</text>
</comment>
<dbReference type="GO" id="GO:0005886">
    <property type="term" value="C:plasma membrane"/>
    <property type="evidence" value="ECO:0007669"/>
    <property type="project" value="UniProtKB-SubCell"/>
</dbReference>
<keyword evidence="3" id="KW-1003">Cell membrane</keyword>
<comment type="caution">
    <text evidence="8">The sequence shown here is derived from an EMBL/GenBank/DDBJ whole genome shotgun (WGS) entry which is preliminary data.</text>
</comment>
<evidence type="ECO:0000256" key="5">
    <source>
        <dbReference type="ARBA" id="ARBA00022989"/>
    </source>
</evidence>
<accession>A0A934VQ86</accession>
<sequence length="507" mass="54492">MPNSGPREPYNLTPDNDPTVSLTKRTINGSLVNITGQGFKLLIQTTCTVILARLVTPAEYGQFAMVASLLSIVIVIKDMGLSMATIQRPEITHQQISNLFWLNTSAGLLAMTLIMCATPAIALFYGRNDLQGLVIGFAILTPISCIGAQHLAILKRKMNFFRIAVIELMSITIGCTAGIIAAHRGYGPFALLVMATSTAIANTAFLWLGCKWRPSLPQRKQGTRDLVTFGGQLTFSSLIGYGARNLDSVLLGYFKGATEVGLYNRAQHLIAKPLSQVMNPIMSAVLPAFARKSDDSKALEAAVTKALSTLALSGSIIATICITASEELVSIMLGSDWLPAAPIISILAFFGIIEPCFSLLWNLMAATGNSKKLIYWQIFSSLIIVVGITSGLPWGATGVAAGFAISSLLIRAPAMMIYCSKTVNISTRKTVHSVTPYVLASLTAVIFTFLTTRSLPIENIVLTAIAKSSIATAFYACVVFLFKSSRTFTIDTLRSAVSIAKSKLKRK</sequence>
<protein>
    <submittedName>
        <fullName evidence="8">Lipopolysaccharide biosynthesis protein</fullName>
    </submittedName>
</protein>
<feature type="transmembrane region" description="Helical" evidence="7">
    <location>
        <begin position="398"/>
        <end position="419"/>
    </location>
</feature>
<keyword evidence="6 7" id="KW-0472">Membrane</keyword>
<evidence type="ECO:0000256" key="3">
    <source>
        <dbReference type="ARBA" id="ARBA00022475"/>
    </source>
</evidence>